<dbReference type="HOGENOM" id="CLU_1188369_0_0_3"/>
<dbReference type="AlphaFoldDB" id="B7JYB2"/>
<name>B7JYB2_RIPO1</name>
<keyword evidence="2" id="KW-1185">Reference proteome</keyword>
<reference evidence="2" key="1">
    <citation type="journal article" date="2011" name="MBio">
        <title>Novel metabolic attributes of the genus Cyanothece, comprising a group of unicellular nitrogen-fixing Cyanobacteria.</title>
        <authorList>
            <person name="Bandyopadhyay A."/>
            <person name="Elvitigala T."/>
            <person name="Welsh E."/>
            <person name="Stockel J."/>
            <person name="Liberton M."/>
            <person name="Min H."/>
            <person name="Sherman L.A."/>
            <person name="Pakrasi H.B."/>
        </authorList>
    </citation>
    <scope>NUCLEOTIDE SEQUENCE [LARGE SCALE GENOMIC DNA]</scope>
    <source>
        <strain evidence="2">PCC 8801</strain>
    </source>
</reference>
<dbReference type="RefSeq" id="WP_012596475.1">
    <property type="nucleotide sequence ID" value="NC_011726.1"/>
</dbReference>
<accession>B7JYB2</accession>
<proteinExistence type="predicted"/>
<evidence type="ECO:0000313" key="2">
    <source>
        <dbReference type="Proteomes" id="UP000008204"/>
    </source>
</evidence>
<dbReference type="Proteomes" id="UP000008204">
    <property type="component" value="Chromosome"/>
</dbReference>
<dbReference type="STRING" id="41431.PCC8801_3239"/>
<dbReference type="EMBL" id="CP001287">
    <property type="protein sequence ID" value="ACK67214.1"/>
    <property type="molecule type" value="Genomic_DNA"/>
</dbReference>
<organism evidence="1 2">
    <name type="scientific">Rippkaea orientalis (strain PCC 8801 / RF-1)</name>
    <name type="common">Cyanothece sp. (strain PCC 8801)</name>
    <dbReference type="NCBI Taxonomy" id="41431"/>
    <lineage>
        <taxon>Bacteria</taxon>
        <taxon>Bacillati</taxon>
        <taxon>Cyanobacteriota</taxon>
        <taxon>Cyanophyceae</taxon>
        <taxon>Oscillatoriophycideae</taxon>
        <taxon>Chroococcales</taxon>
        <taxon>Aphanothecaceae</taxon>
        <taxon>Rippkaea</taxon>
        <taxon>Rippkaea orientalis</taxon>
    </lineage>
</organism>
<gene>
    <name evidence="1" type="ordered locus">PCC8801_3239</name>
</gene>
<dbReference type="KEGG" id="cyp:PCC8801_3239"/>
<protein>
    <submittedName>
        <fullName evidence="1">Uncharacterized protein</fullName>
    </submittedName>
</protein>
<sequence length="233" mass="27113">MIYYEIIKSINFIFSDFCRCLSEALSFVWCHSDSIRNLVTSAGIIAAGCWFYQKRQQLPRANLTHKIIHKELDQDTLLVHVTVTVENIGNVLINIEHADIRVHWVAPLTDQLEQIINKAENQNLETLSYFCALVFVKGTKILALSLLWLILSQDFPLEIGFPLIDSKELNRNNNNTINIEPGETHNIDCDFIFKRENLVLKVTTIMIYCYIRNVKSKNRRLGWSFEEFYQLDT</sequence>
<evidence type="ECO:0000313" key="1">
    <source>
        <dbReference type="EMBL" id="ACK67214.1"/>
    </source>
</evidence>